<dbReference type="EMBL" id="BQNB010020273">
    <property type="protein sequence ID" value="GJT94200.1"/>
    <property type="molecule type" value="Genomic_DNA"/>
</dbReference>
<evidence type="ECO:0000313" key="3">
    <source>
        <dbReference type="Proteomes" id="UP001151760"/>
    </source>
</evidence>
<protein>
    <submittedName>
        <fullName evidence="2">Uncharacterized protein</fullName>
    </submittedName>
</protein>
<keyword evidence="3" id="KW-1185">Reference proteome</keyword>
<name>A0ABQ5I3K7_9ASTR</name>
<reference evidence="2" key="1">
    <citation type="journal article" date="2022" name="Int. J. Mol. Sci.">
        <title>Draft Genome of Tanacetum Coccineum: Genomic Comparison of Closely Related Tanacetum-Family Plants.</title>
        <authorList>
            <person name="Yamashiro T."/>
            <person name="Shiraishi A."/>
            <person name="Nakayama K."/>
            <person name="Satake H."/>
        </authorList>
    </citation>
    <scope>NUCLEOTIDE SEQUENCE</scope>
</reference>
<feature type="region of interest" description="Disordered" evidence="1">
    <location>
        <begin position="176"/>
        <end position="200"/>
    </location>
</feature>
<feature type="region of interest" description="Disordered" evidence="1">
    <location>
        <begin position="106"/>
        <end position="131"/>
    </location>
</feature>
<evidence type="ECO:0000313" key="2">
    <source>
        <dbReference type="EMBL" id="GJT94200.1"/>
    </source>
</evidence>
<feature type="compositionally biased region" description="Low complexity" evidence="1">
    <location>
        <begin position="281"/>
        <end position="294"/>
    </location>
</feature>
<feature type="compositionally biased region" description="Basic and acidic residues" evidence="1">
    <location>
        <begin position="342"/>
        <end position="355"/>
    </location>
</feature>
<feature type="region of interest" description="Disordered" evidence="1">
    <location>
        <begin position="279"/>
        <end position="355"/>
    </location>
</feature>
<dbReference type="Proteomes" id="UP001151760">
    <property type="component" value="Unassembled WGS sequence"/>
</dbReference>
<sequence length="387" mass="43319">MLYQNYLREFWYTDVVEDPNPLEDESKVHLLEEFIIKFSIKNGKKPLTLDFKTFCESIGLDYNKGDYVTHPSPEVVKEELGNIAINEALPLPEGKNINLKDSRSVTQLADRGQPKALVTDPSGADTKYQTSSEVELDSKPLILITVADIQALLIDSEDDLKDDSDDDVFKAGEEMDEDIQQSPSPHQEQPESSKGKKSSKYLRGITRILKNLQEVHNVVKEDPAMNKKVLKVAEAYIENPTNLTKLITLVKNFDFHGIRTIVDSLQAVSSSNYWGESLDHTTTISPTEETPSQTKGEKAKMETKEKELEVGNVEKEASRDIDEPPRNLVPASTKVCQDPDAPLEKEEKMEQATREARLCKPELIKVVHEEATKAGVDPKALSNKKGG</sequence>
<evidence type="ECO:0000256" key="1">
    <source>
        <dbReference type="SAM" id="MobiDB-lite"/>
    </source>
</evidence>
<accession>A0ABQ5I3K7</accession>
<reference evidence="2" key="2">
    <citation type="submission" date="2022-01" db="EMBL/GenBank/DDBJ databases">
        <authorList>
            <person name="Yamashiro T."/>
            <person name="Shiraishi A."/>
            <person name="Satake H."/>
            <person name="Nakayama K."/>
        </authorList>
    </citation>
    <scope>NUCLEOTIDE SEQUENCE</scope>
</reference>
<proteinExistence type="predicted"/>
<feature type="compositionally biased region" description="Basic and acidic residues" evidence="1">
    <location>
        <begin position="295"/>
        <end position="325"/>
    </location>
</feature>
<gene>
    <name evidence="2" type="ORF">Tco_1083045</name>
</gene>
<comment type="caution">
    <text evidence="2">The sequence shown here is derived from an EMBL/GenBank/DDBJ whole genome shotgun (WGS) entry which is preliminary data.</text>
</comment>
<organism evidence="2 3">
    <name type="scientific">Tanacetum coccineum</name>
    <dbReference type="NCBI Taxonomy" id="301880"/>
    <lineage>
        <taxon>Eukaryota</taxon>
        <taxon>Viridiplantae</taxon>
        <taxon>Streptophyta</taxon>
        <taxon>Embryophyta</taxon>
        <taxon>Tracheophyta</taxon>
        <taxon>Spermatophyta</taxon>
        <taxon>Magnoliopsida</taxon>
        <taxon>eudicotyledons</taxon>
        <taxon>Gunneridae</taxon>
        <taxon>Pentapetalae</taxon>
        <taxon>asterids</taxon>
        <taxon>campanulids</taxon>
        <taxon>Asterales</taxon>
        <taxon>Asteraceae</taxon>
        <taxon>Asteroideae</taxon>
        <taxon>Anthemideae</taxon>
        <taxon>Anthemidinae</taxon>
        <taxon>Tanacetum</taxon>
    </lineage>
</organism>